<gene>
    <name evidence="1" type="ORF">NH26_09240</name>
</gene>
<dbReference type="STRING" id="915059.NH26_09240"/>
<dbReference type="RefSeq" id="WP_044221483.1">
    <property type="nucleotide sequence ID" value="NZ_JRYR02000001.1"/>
</dbReference>
<protein>
    <submittedName>
        <fullName evidence="1">Uncharacterized protein</fullName>
    </submittedName>
</protein>
<name>A0A1S1YZT1_FLAPC</name>
<reference evidence="1 2" key="1">
    <citation type="journal article" date="2012" name="Int. J. Syst. Evol. Microbiol.">
        <title>Flammeovirga pacifica sp. nov., isolated from deep-sea sediment.</title>
        <authorList>
            <person name="Xu H."/>
            <person name="Fu Y."/>
            <person name="Yang N."/>
            <person name="Ding Z."/>
            <person name="Lai Q."/>
            <person name="Zeng R."/>
        </authorList>
    </citation>
    <scope>NUCLEOTIDE SEQUENCE [LARGE SCALE GENOMIC DNA]</scope>
    <source>
        <strain evidence="2">DSM 24597 / LMG 26175 / WPAGA1</strain>
    </source>
</reference>
<organism evidence="1 2">
    <name type="scientific">Flammeovirga pacifica</name>
    <dbReference type="NCBI Taxonomy" id="915059"/>
    <lineage>
        <taxon>Bacteria</taxon>
        <taxon>Pseudomonadati</taxon>
        <taxon>Bacteroidota</taxon>
        <taxon>Cytophagia</taxon>
        <taxon>Cytophagales</taxon>
        <taxon>Flammeovirgaceae</taxon>
        <taxon>Flammeovirga</taxon>
    </lineage>
</organism>
<dbReference type="AlphaFoldDB" id="A0A1S1YZT1"/>
<accession>A0A1S1YZT1</accession>
<dbReference type="EMBL" id="JRYR02000001">
    <property type="protein sequence ID" value="OHX66526.1"/>
    <property type="molecule type" value="Genomic_DNA"/>
</dbReference>
<dbReference type="PROSITE" id="PS51257">
    <property type="entry name" value="PROKAR_LIPOPROTEIN"/>
    <property type="match status" value="1"/>
</dbReference>
<dbReference type="Proteomes" id="UP000179797">
    <property type="component" value="Unassembled WGS sequence"/>
</dbReference>
<comment type="caution">
    <text evidence="1">The sequence shown here is derived from an EMBL/GenBank/DDBJ whole genome shotgun (WGS) entry which is preliminary data.</text>
</comment>
<sequence>MHPFRYLITAIVVFLAFSCDFNENIDEKHQVYNFDLKSLIEQQAKVLDQTKVSIKKHVEYDNKKEDVSIKEVDWSKELDIFNDADINRPIFKESYQKTEKKEGDYNVIKFNSQNDKNDVKWLSISKDNNGKIRKLMFEISTKNSLFQVSKKGELLFDDKEILENYSLEGTNQIVFLGDKYFAVNAKVIQP</sequence>
<evidence type="ECO:0000313" key="1">
    <source>
        <dbReference type="EMBL" id="OHX66526.1"/>
    </source>
</evidence>
<evidence type="ECO:0000313" key="2">
    <source>
        <dbReference type="Proteomes" id="UP000179797"/>
    </source>
</evidence>
<proteinExistence type="predicted"/>
<dbReference type="OrthoDB" id="794757at2"/>
<keyword evidence="2" id="KW-1185">Reference proteome</keyword>